<reference evidence="2 3" key="1">
    <citation type="submission" date="2020-04" db="EMBL/GenBank/DDBJ databases">
        <title>Description of novel Gluconacetobacter.</title>
        <authorList>
            <person name="Sombolestani A."/>
        </authorList>
    </citation>
    <scope>NUCLEOTIDE SEQUENCE [LARGE SCALE GENOMIC DNA]</scope>
    <source>
        <strain evidence="2 3">LMG 21311</strain>
    </source>
</reference>
<dbReference type="Pfam" id="PF07963">
    <property type="entry name" value="N_methyl"/>
    <property type="match status" value="1"/>
</dbReference>
<dbReference type="InterPro" id="IPR012902">
    <property type="entry name" value="N_methyl_site"/>
</dbReference>
<proteinExistence type="predicted"/>
<evidence type="ECO:0000313" key="2">
    <source>
        <dbReference type="EMBL" id="MBB2191011.1"/>
    </source>
</evidence>
<dbReference type="PROSITE" id="PS00409">
    <property type="entry name" value="PROKAR_NTER_METHYL"/>
    <property type="match status" value="1"/>
</dbReference>
<dbReference type="Proteomes" id="UP000555756">
    <property type="component" value="Unassembled WGS sequence"/>
</dbReference>
<dbReference type="SUPFAM" id="SSF54523">
    <property type="entry name" value="Pili subunits"/>
    <property type="match status" value="1"/>
</dbReference>
<sequence>MRAGGNRGQQGFTLVEILISLVVFSLVLLALERGFQAATMVFERQRGMLAAQAELGAVDRFLRHLVEDADGGGARDGQVFVGRAHGFALRGRLPLALGADTPLADMRLSVDDRHRLIVVWMPYRHVIEPSPPTRQDILLDGVRGIDCDYFSDGKWENGWYGNGLPELVRIRILFPDDDRRHWPDIVAAPATEPLPG</sequence>
<keyword evidence="1" id="KW-1133">Transmembrane helix</keyword>
<protein>
    <submittedName>
        <fullName evidence="2">Prepilin-type N-terminal cleavage/methylation domain-containing protein</fullName>
    </submittedName>
</protein>
<comment type="caution">
    <text evidence="2">The sequence shown here is derived from an EMBL/GenBank/DDBJ whole genome shotgun (WGS) entry which is preliminary data.</text>
</comment>
<feature type="transmembrane region" description="Helical" evidence="1">
    <location>
        <begin position="12"/>
        <end position="31"/>
    </location>
</feature>
<name>A0A7W4PHE4_9PROT</name>
<dbReference type="EMBL" id="JABEQF010000011">
    <property type="protein sequence ID" value="MBB2191011.1"/>
    <property type="molecule type" value="Genomic_DNA"/>
</dbReference>
<accession>A0A7W4PHE4</accession>
<gene>
    <name evidence="2" type="ORF">HLH34_13750</name>
</gene>
<dbReference type="InterPro" id="IPR045584">
    <property type="entry name" value="Pilin-like"/>
</dbReference>
<evidence type="ECO:0000313" key="3">
    <source>
        <dbReference type="Proteomes" id="UP000555756"/>
    </source>
</evidence>
<dbReference type="AlphaFoldDB" id="A0A7W4PHE4"/>
<dbReference type="NCBIfam" id="TIGR02532">
    <property type="entry name" value="IV_pilin_GFxxxE"/>
    <property type="match status" value="1"/>
</dbReference>
<organism evidence="2 3">
    <name type="scientific">Gluconacetobacter azotocaptans</name>
    <dbReference type="NCBI Taxonomy" id="142834"/>
    <lineage>
        <taxon>Bacteria</taxon>
        <taxon>Pseudomonadati</taxon>
        <taxon>Pseudomonadota</taxon>
        <taxon>Alphaproteobacteria</taxon>
        <taxon>Acetobacterales</taxon>
        <taxon>Acetobacteraceae</taxon>
        <taxon>Gluconacetobacter</taxon>
    </lineage>
</organism>
<dbReference type="RefSeq" id="WP_183120147.1">
    <property type="nucleotide sequence ID" value="NZ_JABEQF010000011.1"/>
</dbReference>
<keyword evidence="3" id="KW-1185">Reference proteome</keyword>
<keyword evidence="1" id="KW-0812">Transmembrane</keyword>
<keyword evidence="1" id="KW-0472">Membrane</keyword>
<evidence type="ECO:0000256" key="1">
    <source>
        <dbReference type="SAM" id="Phobius"/>
    </source>
</evidence>